<dbReference type="Proteomes" id="UP001147752">
    <property type="component" value="Unassembled WGS sequence"/>
</dbReference>
<evidence type="ECO:0000313" key="3">
    <source>
        <dbReference type="Proteomes" id="UP001147752"/>
    </source>
</evidence>
<reference evidence="2" key="2">
    <citation type="journal article" date="2023" name="IMA Fungus">
        <title>Comparative genomic study of the Penicillium genus elucidates a diverse pangenome and 15 lateral gene transfer events.</title>
        <authorList>
            <person name="Petersen C."/>
            <person name="Sorensen T."/>
            <person name="Nielsen M.R."/>
            <person name="Sondergaard T.E."/>
            <person name="Sorensen J.L."/>
            <person name="Fitzpatrick D.A."/>
            <person name="Frisvad J.C."/>
            <person name="Nielsen K.L."/>
        </authorList>
    </citation>
    <scope>NUCLEOTIDE SEQUENCE</scope>
    <source>
        <strain evidence="2">IBT 3081</strain>
    </source>
</reference>
<name>A0A9W9SQ01_9EURO</name>
<evidence type="ECO:0000256" key="1">
    <source>
        <dbReference type="SAM" id="MobiDB-lite"/>
    </source>
</evidence>
<proteinExistence type="predicted"/>
<protein>
    <submittedName>
        <fullName evidence="2">Uncharacterized protein</fullName>
    </submittedName>
</protein>
<feature type="region of interest" description="Disordered" evidence="1">
    <location>
        <begin position="381"/>
        <end position="405"/>
    </location>
</feature>
<gene>
    <name evidence="2" type="ORF">N7517_000442</name>
</gene>
<dbReference type="RefSeq" id="XP_056582307.1">
    <property type="nucleotide sequence ID" value="XM_056718172.1"/>
</dbReference>
<dbReference type="OrthoDB" id="2107640at2759"/>
<evidence type="ECO:0000313" key="2">
    <source>
        <dbReference type="EMBL" id="KAJ5382531.1"/>
    </source>
</evidence>
<reference evidence="2" key="1">
    <citation type="submission" date="2022-12" db="EMBL/GenBank/DDBJ databases">
        <authorList>
            <person name="Petersen C."/>
        </authorList>
    </citation>
    <scope>NUCLEOTIDE SEQUENCE</scope>
    <source>
        <strain evidence="2">IBT 3081</strain>
    </source>
</reference>
<sequence length="514" mass="57665">MSYTVLPFGATSASQKRENYPLLLSDIVRDCTDAIDSLTLFEELVSSQNHENNAAGFKAFDGHVGETACHIRAGILLEIYSFYQKGPHTEVEHPRKDSQISSYIERLEVTRKNAQTICSKLTSENTCPSRLGFGSKFDAMDKIITSLGWIEPGDHPASNDSEVPEWDVENHHIVIRYLIGMFILGKYRQCCKSPTQSIVIRLQPKDAAAYASRLISAFWDQKNSLYKTTGSNRLDVRFKNLQKWISAISCSWVRIWAARLSFSEVAQRLVDNSIKKSPKGHLVIAAYVGFLVCRRAWAANNWPVLLVDRHFCSEGYHLNAYIATLQGSRTQQDLGHHIIPELHWELTPVTFDELQDATLRNVPMICILGNSIHGPHEEYIARISDGPPEGSSKPPEPPPTHGSCAENTEHQKIFIGMDHDRLSQAILADHRAYPFPLSSPTSGDDDGLYLLDIIRSTLPNDLIDKYFLRSRSEVNNIGGGTKDMGTFRWEHIFAEHPGRLADMLQSGMATGLFA</sequence>
<dbReference type="EMBL" id="JAPZBT010000001">
    <property type="protein sequence ID" value="KAJ5382531.1"/>
    <property type="molecule type" value="Genomic_DNA"/>
</dbReference>
<dbReference type="AlphaFoldDB" id="A0A9W9SQ01"/>
<keyword evidence="3" id="KW-1185">Reference proteome</keyword>
<comment type="caution">
    <text evidence="2">The sequence shown here is derived from an EMBL/GenBank/DDBJ whole genome shotgun (WGS) entry which is preliminary data.</text>
</comment>
<dbReference type="GeneID" id="81457355"/>
<accession>A0A9W9SQ01</accession>
<organism evidence="2 3">
    <name type="scientific">Penicillium concentricum</name>
    <dbReference type="NCBI Taxonomy" id="293559"/>
    <lineage>
        <taxon>Eukaryota</taxon>
        <taxon>Fungi</taxon>
        <taxon>Dikarya</taxon>
        <taxon>Ascomycota</taxon>
        <taxon>Pezizomycotina</taxon>
        <taxon>Eurotiomycetes</taxon>
        <taxon>Eurotiomycetidae</taxon>
        <taxon>Eurotiales</taxon>
        <taxon>Aspergillaceae</taxon>
        <taxon>Penicillium</taxon>
    </lineage>
</organism>